<evidence type="ECO:0000256" key="5">
    <source>
        <dbReference type="ARBA" id="ARBA00023204"/>
    </source>
</evidence>
<dbReference type="GO" id="GO:0006310">
    <property type="term" value="P:DNA recombination"/>
    <property type="evidence" value="ECO:0007669"/>
    <property type="project" value="UniProtKB-UniRule"/>
</dbReference>
<dbReference type="SUPFAM" id="SSF57863">
    <property type="entry name" value="ArfGap/RecO-like zinc finger"/>
    <property type="match status" value="1"/>
</dbReference>
<protein>
    <recommendedName>
        <fullName evidence="2 7">DNA repair protein RecO</fullName>
    </recommendedName>
    <alternativeName>
        <fullName evidence="6 7">Recombination protein O</fullName>
    </alternativeName>
</protein>
<name>A0A4V1AJ08_9LACO</name>
<dbReference type="AlphaFoldDB" id="A0A4V1AJ08"/>
<dbReference type="HAMAP" id="MF_00201">
    <property type="entry name" value="RecO"/>
    <property type="match status" value="1"/>
</dbReference>
<evidence type="ECO:0000259" key="8">
    <source>
        <dbReference type="Pfam" id="PF11967"/>
    </source>
</evidence>
<dbReference type="GO" id="GO:0006302">
    <property type="term" value="P:double-strand break repair"/>
    <property type="evidence" value="ECO:0007669"/>
    <property type="project" value="TreeGrafter"/>
</dbReference>
<keyword evidence="4 7" id="KW-0233">DNA recombination</keyword>
<keyword evidence="10" id="KW-1185">Reference proteome</keyword>
<evidence type="ECO:0000256" key="7">
    <source>
        <dbReference type="HAMAP-Rule" id="MF_00201"/>
    </source>
</evidence>
<dbReference type="SUPFAM" id="SSF50249">
    <property type="entry name" value="Nucleic acid-binding proteins"/>
    <property type="match status" value="1"/>
</dbReference>
<comment type="similarity">
    <text evidence="1 7">Belongs to the RecO family.</text>
</comment>
<evidence type="ECO:0000256" key="6">
    <source>
        <dbReference type="ARBA" id="ARBA00033409"/>
    </source>
</evidence>
<comment type="function">
    <text evidence="7">Involved in DNA repair and RecF pathway recombination.</text>
</comment>
<dbReference type="PANTHER" id="PTHR33991:SF1">
    <property type="entry name" value="DNA REPAIR PROTEIN RECO"/>
    <property type="match status" value="1"/>
</dbReference>
<keyword evidence="3 7" id="KW-0227">DNA damage</keyword>
<dbReference type="Pfam" id="PF11967">
    <property type="entry name" value="RecO_N"/>
    <property type="match status" value="1"/>
</dbReference>
<dbReference type="NCBIfam" id="TIGR00613">
    <property type="entry name" value="reco"/>
    <property type="match status" value="1"/>
</dbReference>
<dbReference type="PANTHER" id="PTHR33991">
    <property type="entry name" value="DNA REPAIR PROTEIN RECO"/>
    <property type="match status" value="1"/>
</dbReference>
<proteinExistence type="inferred from homology"/>
<dbReference type="KEGG" id="wei:EQG49_13210"/>
<evidence type="ECO:0000256" key="1">
    <source>
        <dbReference type="ARBA" id="ARBA00007452"/>
    </source>
</evidence>
<dbReference type="OrthoDB" id="9797083at2"/>
<dbReference type="EMBL" id="CP037940">
    <property type="protein sequence ID" value="QBO37355.1"/>
    <property type="molecule type" value="Genomic_DNA"/>
</dbReference>
<dbReference type="Proteomes" id="UP000292886">
    <property type="component" value="Chromosome"/>
</dbReference>
<dbReference type="InterPro" id="IPR037278">
    <property type="entry name" value="ARFGAP/RecO"/>
</dbReference>
<reference evidence="10" key="1">
    <citation type="submission" date="2019-03" db="EMBL/GenBank/DDBJ databases">
        <title>Weissella sp. 26KH-42 Genome sequencing.</title>
        <authorList>
            <person name="Heo J."/>
            <person name="Kim S.-J."/>
            <person name="Kim J.-S."/>
            <person name="Hong S.-B."/>
            <person name="Kwon S.-W."/>
        </authorList>
    </citation>
    <scope>NUCLEOTIDE SEQUENCE [LARGE SCALE GENOMIC DNA]</scope>
    <source>
        <strain evidence="10">26KH-42</strain>
    </source>
</reference>
<dbReference type="Pfam" id="PF02565">
    <property type="entry name" value="RecO_C"/>
    <property type="match status" value="1"/>
</dbReference>
<dbReference type="Gene3D" id="2.40.50.140">
    <property type="entry name" value="Nucleic acid-binding proteins"/>
    <property type="match status" value="1"/>
</dbReference>
<dbReference type="RefSeq" id="WP_133364432.1">
    <property type="nucleotide sequence ID" value="NZ_CP037940.1"/>
</dbReference>
<evidence type="ECO:0000256" key="3">
    <source>
        <dbReference type="ARBA" id="ARBA00022763"/>
    </source>
</evidence>
<evidence type="ECO:0000313" key="10">
    <source>
        <dbReference type="Proteomes" id="UP000292886"/>
    </source>
</evidence>
<dbReference type="InterPro" id="IPR022572">
    <property type="entry name" value="DNA_rep/recomb_RecO_N"/>
</dbReference>
<sequence length="261" mass="29983">MVNRFDGIIMYRRDYRERDLLVKILTRQAGKRMFMLKNAKRPSYPLAGDVLPFTLGQYEGKLNPKGLSFLDTAIQTTHFKNITEDIVINAYFTYIIGLLDAAFEDGQPMERWFDMTVSALAKLDAGMDPQVIANIFAIQLLGAFGVQPELRTCVLCGRNDMQLDYSEKFNGLICARHWDEDEHRLDLSAKAVFYIQQFSVVDLAKVNSINVSAPTKANIQKFIDLLYENSVGIHIRAKRFLDQMTKWQNVLIKREKGDEEQ</sequence>
<dbReference type="InterPro" id="IPR012340">
    <property type="entry name" value="NA-bd_OB-fold"/>
</dbReference>
<keyword evidence="5 7" id="KW-0234">DNA repair</keyword>
<evidence type="ECO:0000256" key="2">
    <source>
        <dbReference type="ARBA" id="ARBA00021310"/>
    </source>
</evidence>
<organism evidence="9 10">
    <name type="scientific">Periweissella cryptocerci</name>
    <dbReference type="NCBI Taxonomy" id="2506420"/>
    <lineage>
        <taxon>Bacteria</taxon>
        <taxon>Bacillati</taxon>
        <taxon>Bacillota</taxon>
        <taxon>Bacilli</taxon>
        <taxon>Lactobacillales</taxon>
        <taxon>Lactobacillaceae</taxon>
        <taxon>Periweissella</taxon>
    </lineage>
</organism>
<dbReference type="InterPro" id="IPR003717">
    <property type="entry name" value="RecO"/>
</dbReference>
<accession>A0A4V1AJ08</accession>
<feature type="domain" description="DNA replication/recombination mediator RecO N-terminal" evidence="8">
    <location>
        <begin position="4"/>
        <end position="73"/>
    </location>
</feature>
<gene>
    <name evidence="7 9" type="primary">recO</name>
    <name evidence="9" type="ORF">EQG49_13210</name>
</gene>
<dbReference type="InterPro" id="IPR042242">
    <property type="entry name" value="RecO_C"/>
</dbReference>
<evidence type="ECO:0000256" key="4">
    <source>
        <dbReference type="ARBA" id="ARBA00023172"/>
    </source>
</evidence>
<dbReference type="GO" id="GO:0043590">
    <property type="term" value="C:bacterial nucleoid"/>
    <property type="evidence" value="ECO:0007669"/>
    <property type="project" value="TreeGrafter"/>
</dbReference>
<evidence type="ECO:0000313" key="9">
    <source>
        <dbReference type="EMBL" id="QBO37355.1"/>
    </source>
</evidence>
<dbReference type="Gene3D" id="1.20.1440.120">
    <property type="entry name" value="Recombination protein O, C-terminal domain"/>
    <property type="match status" value="1"/>
</dbReference>